<feature type="transmembrane region" description="Helical" evidence="1">
    <location>
        <begin position="36"/>
        <end position="54"/>
    </location>
</feature>
<dbReference type="RefSeq" id="WP_111146132.1">
    <property type="nucleotide sequence ID" value="NZ_QKRB01000038.1"/>
</dbReference>
<feature type="transmembrane region" description="Helical" evidence="1">
    <location>
        <begin position="115"/>
        <end position="136"/>
    </location>
</feature>
<dbReference type="OrthoDB" id="2662181at2"/>
<dbReference type="Proteomes" id="UP000249522">
    <property type="component" value="Unassembled WGS sequence"/>
</dbReference>
<dbReference type="AlphaFoldDB" id="A0A2W1L8E3"/>
<feature type="transmembrane region" description="Helical" evidence="1">
    <location>
        <begin position="143"/>
        <end position="163"/>
    </location>
</feature>
<evidence type="ECO:0000313" key="3">
    <source>
        <dbReference type="Proteomes" id="UP000249522"/>
    </source>
</evidence>
<dbReference type="EMBL" id="QKRB01000038">
    <property type="protein sequence ID" value="PZD96438.1"/>
    <property type="molecule type" value="Genomic_DNA"/>
</dbReference>
<feature type="transmembrane region" description="Helical" evidence="1">
    <location>
        <begin position="178"/>
        <end position="198"/>
    </location>
</feature>
<keyword evidence="1" id="KW-0472">Membrane</keyword>
<keyword evidence="1" id="KW-1133">Transmembrane helix</keyword>
<dbReference type="PANTHER" id="PTHR41309:SF2">
    <property type="entry name" value="MEMBRANE PROTEIN"/>
    <property type="match status" value="1"/>
</dbReference>
<gene>
    <name evidence="2" type="ORF">DNH61_07985</name>
</gene>
<feature type="transmembrane region" description="Helical" evidence="1">
    <location>
        <begin position="79"/>
        <end position="103"/>
    </location>
</feature>
<protein>
    <recommendedName>
        <fullName evidence="4">ABC-2 transporter permease</fullName>
    </recommendedName>
</protein>
<evidence type="ECO:0000313" key="2">
    <source>
        <dbReference type="EMBL" id="PZD96438.1"/>
    </source>
</evidence>
<dbReference type="PANTHER" id="PTHR41309">
    <property type="entry name" value="MEMBRANE PROTEIN-RELATED"/>
    <property type="match status" value="1"/>
</dbReference>
<feature type="transmembrane region" description="Helical" evidence="1">
    <location>
        <begin position="12"/>
        <end position="30"/>
    </location>
</feature>
<dbReference type="InterPro" id="IPR025699">
    <property type="entry name" value="ABC2_memb-like"/>
</dbReference>
<organism evidence="2 3">
    <name type="scientific">Paenibacillus sambharensis</name>
    <dbReference type="NCBI Taxonomy" id="1803190"/>
    <lineage>
        <taxon>Bacteria</taxon>
        <taxon>Bacillati</taxon>
        <taxon>Bacillota</taxon>
        <taxon>Bacilli</taxon>
        <taxon>Bacillales</taxon>
        <taxon>Paenibacillaceae</taxon>
        <taxon>Paenibacillus</taxon>
    </lineage>
</organism>
<name>A0A2W1L8E3_9BACL</name>
<accession>A0A2W1L8E3</accession>
<proteinExistence type="predicted"/>
<dbReference type="Pfam" id="PF13346">
    <property type="entry name" value="ABC2_membrane_5"/>
    <property type="match status" value="1"/>
</dbReference>
<reference evidence="2 3" key="1">
    <citation type="submission" date="2018-06" db="EMBL/GenBank/DDBJ databases">
        <title>Paenibacillus imtechensis sp. nov.</title>
        <authorList>
            <person name="Pinnaka A.K."/>
            <person name="Singh H."/>
            <person name="Kaur M."/>
        </authorList>
    </citation>
    <scope>NUCLEOTIDE SEQUENCE [LARGE SCALE GENOMIC DNA]</scope>
    <source>
        <strain evidence="2 3">SMB1</strain>
    </source>
</reference>
<evidence type="ECO:0008006" key="4">
    <source>
        <dbReference type="Google" id="ProtNLM"/>
    </source>
</evidence>
<sequence>MFNLIRKDMLVVRFYYLFIVLYAVFFGFVMNNEASTVLVGALSAIMLVMFSVNLETKSKSVLFIGSLPVRRKQIVQAKYAVVIVFLIIGLFMSLLVHLVSLYALNNPVEWTWMQASLTTGIVLLFSSLFFPVYYWLGDRAAQVISFLAIFLAVSVVVGMSGVINKITLQLPFDISSPAAVLSVIVGGALLLFLASYWLSLSIFRKKDMAG</sequence>
<keyword evidence="3" id="KW-1185">Reference proteome</keyword>
<comment type="caution">
    <text evidence="2">The sequence shown here is derived from an EMBL/GenBank/DDBJ whole genome shotgun (WGS) entry which is preliminary data.</text>
</comment>
<evidence type="ECO:0000256" key="1">
    <source>
        <dbReference type="SAM" id="Phobius"/>
    </source>
</evidence>
<keyword evidence="1" id="KW-0812">Transmembrane</keyword>